<gene>
    <name evidence="1" type="ORF">PHYBLDRAFT_58444</name>
</gene>
<dbReference type="Proteomes" id="UP000077315">
    <property type="component" value="Unassembled WGS sequence"/>
</dbReference>
<name>A0A167QAY8_PHYB8</name>
<reference evidence="2" key="1">
    <citation type="submission" date="2015-06" db="EMBL/GenBank/DDBJ databases">
        <title>Expansion of signal transduction pathways in fungi by whole-genome duplication.</title>
        <authorList>
            <consortium name="DOE Joint Genome Institute"/>
            <person name="Corrochano L.M."/>
            <person name="Kuo A."/>
            <person name="Marcet-Houben M."/>
            <person name="Polaino S."/>
            <person name="Salamov A."/>
            <person name="Villalobos J.M."/>
            <person name="Alvarez M.I."/>
            <person name="Avalos J."/>
            <person name="Benito E.P."/>
            <person name="Benoit I."/>
            <person name="Burger G."/>
            <person name="Camino L.P."/>
            <person name="Canovas D."/>
            <person name="Cerda-Olmedo E."/>
            <person name="Cheng J.-F."/>
            <person name="Dominguez A."/>
            <person name="Elias M."/>
            <person name="Eslava A.P."/>
            <person name="Glaser F."/>
            <person name="Grimwood J."/>
            <person name="Gutierrez G."/>
            <person name="Heitman J."/>
            <person name="Henrissat B."/>
            <person name="Iturriaga E.A."/>
            <person name="Lang B.F."/>
            <person name="Lavin J.L."/>
            <person name="Lee S."/>
            <person name="Li W."/>
            <person name="Lindquist E."/>
            <person name="Lopez-Garcia S."/>
            <person name="Luque E.M."/>
            <person name="Marcos A.T."/>
            <person name="Martin J."/>
            <person name="McCluskey K."/>
            <person name="Medina H.R."/>
            <person name="Miralles-Duran A."/>
            <person name="Miyazaki A."/>
            <person name="Munoz-Torres E."/>
            <person name="Oguiza J.A."/>
            <person name="Ohm R."/>
            <person name="Olmedo M."/>
            <person name="Orejas M."/>
            <person name="Ortiz-Castellanos L."/>
            <person name="Pisabarro A.G."/>
            <person name="Rodriguez-Romero J."/>
            <person name="Ruiz-Herrera J."/>
            <person name="Ruiz-Vazquez R."/>
            <person name="Sanz C."/>
            <person name="Schackwitz W."/>
            <person name="Schmutz J."/>
            <person name="Shahriari M."/>
            <person name="Shelest E."/>
            <person name="Silva-Franco F."/>
            <person name="Soanes D."/>
            <person name="Syed K."/>
            <person name="Tagua V.G."/>
            <person name="Talbot N.J."/>
            <person name="Thon M."/>
            <person name="De vries R.P."/>
            <person name="Wiebenga A."/>
            <person name="Yadav J.S."/>
            <person name="Braun E.L."/>
            <person name="Baker S."/>
            <person name="Garre V."/>
            <person name="Horwitz B."/>
            <person name="Torres-Martinez S."/>
            <person name="Idnurm A."/>
            <person name="Herrera-Estrella A."/>
            <person name="Gabaldon T."/>
            <person name="Grigoriev I.V."/>
        </authorList>
    </citation>
    <scope>NUCLEOTIDE SEQUENCE [LARGE SCALE GENOMIC DNA]</scope>
    <source>
        <strain evidence="2">NRRL 1555(-)</strain>
    </source>
</reference>
<evidence type="ECO:0000313" key="1">
    <source>
        <dbReference type="EMBL" id="OAD79394.1"/>
    </source>
</evidence>
<accession>A0A167QAY8</accession>
<dbReference type="RefSeq" id="XP_018297434.1">
    <property type="nucleotide sequence ID" value="XM_018440326.1"/>
</dbReference>
<keyword evidence="2" id="KW-1185">Reference proteome</keyword>
<evidence type="ECO:0000313" key="2">
    <source>
        <dbReference type="Proteomes" id="UP000077315"/>
    </source>
</evidence>
<organism evidence="1 2">
    <name type="scientific">Phycomyces blakesleeanus (strain ATCC 8743b / DSM 1359 / FGSC 10004 / NBRC 33097 / NRRL 1555)</name>
    <dbReference type="NCBI Taxonomy" id="763407"/>
    <lineage>
        <taxon>Eukaryota</taxon>
        <taxon>Fungi</taxon>
        <taxon>Fungi incertae sedis</taxon>
        <taxon>Mucoromycota</taxon>
        <taxon>Mucoromycotina</taxon>
        <taxon>Mucoromycetes</taxon>
        <taxon>Mucorales</taxon>
        <taxon>Phycomycetaceae</taxon>
        <taxon>Phycomyces</taxon>
    </lineage>
</organism>
<protein>
    <submittedName>
        <fullName evidence="1">Uncharacterized protein</fullName>
    </submittedName>
</protein>
<dbReference type="GeneID" id="29001232"/>
<dbReference type="InParanoid" id="A0A167QAY8"/>
<dbReference type="VEuPathDB" id="FungiDB:PHYBLDRAFT_58444"/>
<dbReference type="AlphaFoldDB" id="A0A167QAY8"/>
<proteinExistence type="predicted"/>
<dbReference type="EMBL" id="KV440972">
    <property type="protein sequence ID" value="OAD79394.1"/>
    <property type="molecule type" value="Genomic_DNA"/>
</dbReference>
<sequence>MDGNITEQYMEQDEDQGIEDDDEFFNALDMSDGNYIHKSVDNLHNITLMLIFKIISEYLIVEVTSHVKATLTLITKLICDDMTAYPLVIALGHNLSWRSIPVAVKKEMCTSPDILETEHKLQELLFSGDISMEDCSLISNQNAMGLNRIIYFKNIEDQMF</sequence>